<proteinExistence type="predicted"/>
<dbReference type="Proteomes" id="UP001248581">
    <property type="component" value="Chromosome"/>
</dbReference>
<keyword evidence="1" id="KW-0812">Transmembrane</keyword>
<accession>A0ABY9TKS4</accession>
<keyword evidence="3" id="KW-1185">Reference proteome</keyword>
<evidence type="ECO:0000313" key="2">
    <source>
        <dbReference type="EMBL" id="WNC69400.1"/>
    </source>
</evidence>
<keyword evidence="1" id="KW-0472">Membrane</keyword>
<dbReference type="RefSeq" id="WP_348388543.1">
    <property type="nucleotide sequence ID" value="NZ_CP134146.1"/>
</dbReference>
<feature type="transmembrane region" description="Helical" evidence="1">
    <location>
        <begin position="14"/>
        <end position="33"/>
    </location>
</feature>
<gene>
    <name evidence="2" type="ORF">RI845_04430</name>
</gene>
<evidence type="ECO:0000313" key="3">
    <source>
        <dbReference type="Proteomes" id="UP001248581"/>
    </source>
</evidence>
<name>A0ABY9TKS4_9GAMM</name>
<keyword evidence="1" id="KW-1133">Transmembrane helix</keyword>
<dbReference type="EMBL" id="CP134146">
    <property type="protein sequence ID" value="WNC69400.1"/>
    <property type="molecule type" value="Genomic_DNA"/>
</dbReference>
<evidence type="ECO:0000256" key="1">
    <source>
        <dbReference type="SAM" id="Phobius"/>
    </source>
</evidence>
<feature type="transmembrane region" description="Helical" evidence="1">
    <location>
        <begin position="77"/>
        <end position="99"/>
    </location>
</feature>
<reference evidence="3" key="1">
    <citation type="submission" date="2023-09" db="EMBL/GenBank/DDBJ databases">
        <authorList>
            <person name="Li S."/>
            <person name="Li X."/>
            <person name="Zhang C."/>
            <person name="Zhao Z."/>
        </authorList>
    </citation>
    <scope>NUCLEOTIDE SEQUENCE [LARGE SCALE GENOMIC DNA]</scope>
    <source>
        <strain evidence="3">SQ345</strain>
    </source>
</reference>
<feature type="transmembrane region" description="Helical" evidence="1">
    <location>
        <begin position="45"/>
        <end position="65"/>
    </location>
</feature>
<sequence>MDIIKNNFNGKNKLWQVFWIQNILIGAILNFSVENIAPGLGHFSIILLIVFSIAYSIWVAVGMWQCAFNASWVGWGYIVRGLLIAVILIILVSSVSLAMNYNT</sequence>
<organism evidence="2 3">
    <name type="scientific">Thalassotalea nanhaiensis</name>
    <dbReference type="NCBI Taxonomy" id="3065648"/>
    <lineage>
        <taxon>Bacteria</taxon>
        <taxon>Pseudomonadati</taxon>
        <taxon>Pseudomonadota</taxon>
        <taxon>Gammaproteobacteria</taxon>
        <taxon>Alteromonadales</taxon>
        <taxon>Colwelliaceae</taxon>
        <taxon>Thalassotalea</taxon>
    </lineage>
</organism>
<protein>
    <submittedName>
        <fullName evidence="2">Uncharacterized protein</fullName>
    </submittedName>
</protein>